<name>A0ABR0XNG9_REHGL</name>
<proteinExistence type="predicted"/>
<evidence type="ECO:0000259" key="1">
    <source>
        <dbReference type="PROSITE" id="PS51806"/>
    </source>
</evidence>
<evidence type="ECO:0000313" key="2">
    <source>
        <dbReference type="EMBL" id="KAK6160672.1"/>
    </source>
</evidence>
<protein>
    <recommendedName>
        <fullName evidence="1">DOG1 domain-containing protein</fullName>
    </recommendedName>
</protein>
<dbReference type="PANTHER" id="PTHR46354">
    <property type="entry name" value="DOG1 DOMAIN-CONTAINING PROTEIN"/>
    <property type="match status" value="1"/>
</dbReference>
<dbReference type="Proteomes" id="UP001318860">
    <property type="component" value="Unassembled WGS sequence"/>
</dbReference>
<gene>
    <name evidence="2" type="ORF">DH2020_004053</name>
</gene>
<evidence type="ECO:0000313" key="3">
    <source>
        <dbReference type="Proteomes" id="UP001318860"/>
    </source>
</evidence>
<dbReference type="PROSITE" id="PS51806">
    <property type="entry name" value="DOG1"/>
    <property type="match status" value="1"/>
</dbReference>
<sequence length="154" mass="17726">MNISRAKMFKSFPFGRKKNTTKPFIDFYNNWINTLSTTLLPQLRRVLSSFSVSPALLSAHVDGMHHHFHSYYLALDATAASDVAQCLYPEWRNAVEKPFLWLGDLHPYLFTDLLQSVTMVYQAALFFEAVAQFLVGIRDSKLLKEFEDCEKAIN</sequence>
<comment type="caution">
    <text evidence="2">The sequence shown here is derived from an EMBL/GenBank/DDBJ whole genome shotgun (WGS) entry which is preliminary data.</text>
</comment>
<dbReference type="PANTHER" id="PTHR46354:SF9">
    <property type="entry name" value="PROTEIN INAPERTURATE POLLEN1"/>
    <property type="match status" value="1"/>
</dbReference>
<dbReference type="Pfam" id="PF14144">
    <property type="entry name" value="DOG1"/>
    <property type="match status" value="1"/>
</dbReference>
<keyword evidence="3" id="KW-1185">Reference proteome</keyword>
<organism evidence="2 3">
    <name type="scientific">Rehmannia glutinosa</name>
    <name type="common">Chinese foxglove</name>
    <dbReference type="NCBI Taxonomy" id="99300"/>
    <lineage>
        <taxon>Eukaryota</taxon>
        <taxon>Viridiplantae</taxon>
        <taxon>Streptophyta</taxon>
        <taxon>Embryophyta</taxon>
        <taxon>Tracheophyta</taxon>
        <taxon>Spermatophyta</taxon>
        <taxon>Magnoliopsida</taxon>
        <taxon>eudicotyledons</taxon>
        <taxon>Gunneridae</taxon>
        <taxon>Pentapetalae</taxon>
        <taxon>asterids</taxon>
        <taxon>lamiids</taxon>
        <taxon>Lamiales</taxon>
        <taxon>Orobanchaceae</taxon>
        <taxon>Rehmannieae</taxon>
        <taxon>Rehmannia</taxon>
    </lineage>
</organism>
<dbReference type="InterPro" id="IPR051886">
    <property type="entry name" value="Seed_Dev/Stress_Resp_Reg"/>
</dbReference>
<accession>A0ABR0XNG9</accession>
<dbReference type="InterPro" id="IPR025422">
    <property type="entry name" value="TGA_domain"/>
</dbReference>
<dbReference type="EMBL" id="JABTTQ020000003">
    <property type="protein sequence ID" value="KAK6160672.1"/>
    <property type="molecule type" value="Genomic_DNA"/>
</dbReference>
<reference evidence="2 3" key="1">
    <citation type="journal article" date="2021" name="Comput. Struct. Biotechnol. J.">
        <title>De novo genome assembly of the potent medicinal plant Rehmannia glutinosa using nanopore technology.</title>
        <authorList>
            <person name="Ma L."/>
            <person name="Dong C."/>
            <person name="Song C."/>
            <person name="Wang X."/>
            <person name="Zheng X."/>
            <person name="Niu Y."/>
            <person name="Chen S."/>
            <person name="Feng W."/>
        </authorList>
    </citation>
    <scope>NUCLEOTIDE SEQUENCE [LARGE SCALE GENOMIC DNA]</scope>
    <source>
        <strain evidence="2">DH-2019</strain>
    </source>
</reference>
<feature type="domain" description="DOG1" evidence="1">
    <location>
        <begin position="21"/>
        <end position="154"/>
    </location>
</feature>